<accession>E1ZZP6</accession>
<dbReference type="Pfam" id="PF14529">
    <property type="entry name" value="Exo_endo_phos_2"/>
    <property type="match status" value="1"/>
</dbReference>
<name>E1ZZP6_CAMFO</name>
<dbReference type="InParanoid" id="E1ZZP6"/>
<evidence type="ECO:0000313" key="3">
    <source>
        <dbReference type="Proteomes" id="UP000000311"/>
    </source>
</evidence>
<dbReference type="EMBL" id="GL435499">
    <property type="protein sequence ID" value="EFN73340.1"/>
    <property type="molecule type" value="Genomic_DNA"/>
</dbReference>
<dbReference type="InterPro" id="IPR005135">
    <property type="entry name" value="Endo/exonuclease/phosphatase"/>
</dbReference>
<dbReference type="OrthoDB" id="7700262at2759"/>
<dbReference type="Proteomes" id="UP000000311">
    <property type="component" value="Unassembled WGS sequence"/>
</dbReference>
<dbReference type="GO" id="GO:0003824">
    <property type="term" value="F:catalytic activity"/>
    <property type="evidence" value="ECO:0007669"/>
    <property type="project" value="InterPro"/>
</dbReference>
<evidence type="ECO:0000313" key="2">
    <source>
        <dbReference type="EMBL" id="EFN73340.1"/>
    </source>
</evidence>
<dbReference type="SUPFAM" id="SSF56219">
    <property type="entry name" value="DNase I-like"/>
    <property type="match status" value="1"/>
</dbReference>
<feature type="non-terminal residue" evidence="2">
    <location>
        <position position="1"/>
    </location>
</feature>
<organism evidence="3">
    <name type="scientific">Camponotus floridanus</name>
    <name type="common">Florida carpenter ant</name>
    <dbReference type="NCBI Taxonomy" id="104421"/>
    <lineage>
        <taxon>Eukaryota</taxon>
        <taxon>Metazoa</taxon>
        <taxon>Ecdysozoa</taxon>
        <taxon>Arthropoda</taxon>
        <taxon>Hexapoda</taxon>
        <taxon>Insecta</taxon>
        <taxon>Pterygota</taxon>
        <taxon>Neoptera</taxon>
        <taxon>Endopterygota</taxon>
        <taxon>Hymenoptera</taxon>
        <taxon>Apocrita</taxon>
        <taxon>Aculeata</taxon>
        <taxon>Formicoidea</taxon>
        <taxon>Formicidae</taxon>
        <taxon>Formicinae</taxon>
        <taxon>Camponotus</taxon>
    </lineage>
</organism>
<protein>
    <recommendedName>
        <fullName evidence="1">Endonuclease/exonuclease/phosphatase domain-containing protein</fullName>
    </recommendedName>
</protein>
<proteinExistence type="predicted"/>
<dbReference type="AlphaFoldDB" id="E1ZZP6"/>
<gene>
    <name evidence="2" type="ORF">EAG_08508</name>
</gene>
<sequence length="79" mass="8596">LFNSISTLGQIIITGDFNAHHTSWGCTRSDSMRASLFESSQNSSLFPINDGTPTYISYSIHSSSVIDLTFVSSGLIPYC</sequence>
<feature type="non-terminal residue" evidence="2">
    <location>
        <position position="79"/>
    </location>
</feature>
<reference evidence="2 3" key="1">
    <citation type="journal article" date="2010" name="Science">
        <title>Genomic comparison of the ants Camponotus floridanus and Harpegnathos saltator.</title>
        <authorList>
            <person name="Bonasio R."/>
            <person name="Zhang G."/>
            <person name="Ye C."/>
            <person name="Mutti N.S."/>
            <person name="Fang X."/>
            <person name="Qin N."/>
            <person name="Donahue G."/>
            <person name="Yang P."/>
            <person name="Li Q."/>
            <person name="Li C."/>
            <person name="Zhang P."/>
            <person name="Huang Z."/>
            <person name="Berger S.L."/>
            <person name="Reinberg D."/>
            <person name="Wang J."/>
            <person name="Liebig J."/>
        </authorList>
    </citation>
    <scope>NUCLEOTIDE SEQUENCE [LARGE SCALE GENOMIC DNA]</scope>
    <source>
        <strain evidence="3">C129</strain>
    </source>
</reference>
<keyword evidence="3" id="KW-1185">Reference proteome</keyword>
<evidence type="ECO:0000259" key="1">
    <source>
        <dbReference type="Pfam" id="PF14529"/>
    </source>
</evidence>
<feature type="domain" description="Endonuclease/exonuclease/phosphatase" evidence="1">
    <location>
        <begin position="6"/>
        <end position="76"/>
    </location>
</feature>
<dbReference type="Gene3D" id="3.60.10.10">
    <property type="entry name" value="Endonuclease/exonuclease/phosphatase"/>
    <property type="match status" value="1"/>
</dbReference>
<dbReference type="InterPro" id="IPR036691">
    <property type="entry name" value="Endo/exonu/phosph_ase_sf"/>
</dbReference>